<name>B2FRI7_STRMK</name>
<dbReference type="KEGG" id="sml:Smlt2401"/>
<accession>B2FRI7</accession>
<feature type="region of interest" description="Disordered" evidence="1">
    <location>
        <begin position="83"/>
        <end position="111"/>
    </location>
</feature>
<dbReference type="EMBL" id="AM743169">
    <property type="protein sequence ID" value="CAQ45889.1"/>
    <property type="molecule type" value="Genomic_DNA"/>
</dbReference>
<organism evidence="2 3">
    <name type="scientific">Stenotrophomonas maltophilia (strain K279a)</name>
    <dbReference type="NCBI Taxonomy" id="522373"/>
    <lineage>
        <taxon>Bacteria</taxon>
        <taxon>Pseudomonadati</taxon>
        <taxon>Pseudomonadota</taxon>
        <taxon>Gammaproteobacteria</taxon>
        <taxon>Lysobacterales</taxon>
        <taxon>Lysobacteraceae</taxon>
        <taxon>Stenotrophomonas</taxon>
        <taxon>Stenotrophomonas maltophilia group</taxon>
    </lineage>
</organism>
<evidence type="ECO:0000313" key="3">
    <source>
        <dbReference type="Proteomes" id="UP000008840"/>
    </source>
</evidence>
<protein>
    <submittedName>
        <fullName evidence="2">Uncharacterized protein</fullName>
    </submittedName>
</protein>
<evidence type="ECO:0000313" key="2">
    <source>
        <dbReference type="EMBL" id="CAQ45889.1"/>
    </source>
</evidence>
<dbReference type="HOGENOM" id="CLU_2156977_0_0_6"/>
<proteinExistence type="predicted"/>
<gene>
    <name evidence="2" type="ordered locus">Smlt2401</name>
</gene>
<feature type="compositionally biased region" description="Polar residues" evidence="1">
    <location>
        <begin position="1"/>
        <end position="20"/>
    </location>
</feature>
<reference evidence="2 3" key="1">
    <citation type="journal article" date="2008" name="Genome Biol.">
        <title>The complete genome, comparative and functional analysis of Stenotrophomonas maltophilia reveals an organism heavily shielded by drug resistance determinants.</title>
        <authorList>
            <person name="Crossman L.C."/>
            <person name="Gould V.C."/>
            <person name="Dow J.M."/>
            <person name="Vernikos G.S."/>
            <person name="Okazaki A."/>
            <person name="Sebaihia M."/>
            <person name="Saunders D."/>
            <person name="Arrowsmith C."/>
            <person name="Carver T."/>
            <person name="Peters N."/>
            <person name="Adlem E."/>
            <person name="Kerhornou A."/>
            <person name="Lord A."/>
            <person name="Murphy L."/>
            <person name="Seeger K."/>
            <person name="Squares R."/>
            <person name="Rutter S."/>
            <person name="Quail M.A."/>
            <person name="Rajandream M.A."/>
            <person name="Harris D."/>
            <person name="Churcher C."/>
            <person name="Bentley S.D."/>
            <person name="Parkhill J."/>
            <person name="Thomson N.R."/>
            <person name="Avison M.B."/>
        </authorList>
    </citation>
    <scope>NUCLEOTIDE SEQUENCE [LARGE SCALE GENOMIC DNA]</scope>
    <source>
        <strain evidence="2 3">K279a</strain>
    </source>
</reference>
<keyword evidence="3" id="KW-1185">Reference proteome</keyword>
<evidence type="ECO:0000256" key="1">
    <source>
        <dbReference type="SAM" id="MobiDB-lite"/>
    </source>
</evidence>
<feature type="region of interest" description="Disordered" evidence="1">
    <location>
        <begin position="1"/>
        <end position="23"/>
    </location>
</feature>
<dbReference type="AlphaFoldDB" id="B2FRI7"/>
<sequence>MRRTESSVGRWTTFPGNSLDTSRENAAASHRHALLRALLRLCVYKPSANSDAFFRFLGDQNCYRPIRRAGAMAAKCGRDGCINDGNSSGRKAGVKPGGEGHPPTLELLNAQ</sequence>
<dbReference type="EnsemblBacteria" id="CAQ45889">
    <property type="protein sequence ID" value="CAQ45889"/>
    <property type="gene ID" value="Smlt2401"/>
</dbReference>
<dbReference type="Proteomes" id="UP000008840">
    <property type="component" value="Chromosome"/>
</dbReference>